<protein>
    <submittedName>
        <fullName evidence="2">Uncharacterized protein</fullName>
    </submittedName>
</protein>
<accession>A0A1M6FPX3</accession>
<dbReference type="STRING" id="1470563.SAMN05444000_104132"/>
<reference evidence="3" key="1">
    <citation type="submission" date="2016-11" db="EMBL/GenBank/DDBJ databases">
        <authorList>
            <person name="Varghese N."/>
            <person name="Submissions S."/>
        </authorList>
    </citation>
    <scope>NUCLEOTIDE SEQUENCE [LARGE SCALE GENOMIC DNA]</scope>
    <source>
        <strain evidence="3">DSM 100564</strain>
    </source>
</reference>
<evidence type="ECO:0000256" key="1">
    <source>
        <dbReference type="SAM" id="SignalP"/>
    </source>
</evidence>
<sequence>MLRQTILSALCAIGLSTAAKAEAYLDFTCIRGNSETCFVLLEGTIDKGLTERFEKFVEDEGVEGNRLIINSPGGNLAEALKFGRLLRDWEWNTRVGSSEGMFRNSDGSLDLHGLEDYPPGGRCESACAYVFMGGVNRVMHSDSLIGFHRFKAAGQTIDGESAQAISGQLISYILEMGVDARVFVVASAENSQSMYHVDAEQAREYDLVTPPGYAPFILKPYRDGIIASSERTDSIRMYDLADQISAFCKGGTPGLLVRSKEHGLTGDEKASLWAMVDEQEFEYPASSVKLIVSDEAAFISATIDDAMANAMLEGQELFTAFGFANYAGGEYSVNLILSDMDRQMLAAAFRYCIG</sequence>
<evidence type="ECO:0000313" key="3">
    <source>
        <dbReference type="Proteomes" id="UP000183982"/>
    </source>
</evidence>
<evidence type="ECO:0000313" key="2">
    <source>
        <dbReference type="EMBL" id="SHI99720.1"/>
    </source>
</evidence>
<name>A0A1M6FPX3_9RHOB</name>
<dbReference type="Gene3D" id="3.90.226.10">
    <property type="entry name" value="2-enoyl-CoA Hydratase, Chain A, domain 1"/>
    <property type="match status" value="1"/>
</dbReference>
<organism evidence="2 3">
    <name type="scientific">Shimia gijangensis</name>
    <dbReference type="NCBI Taxonomy" id="1470563"/>
    <lineage>
        <taxon>Bacteria</taxon>
        <taxon>Pseudomonadati</taxon>
        <taxon>Pseudomonadota</taxon>
        <taxon>Alphaproteobacteria</taxon>
        <taxon>Rhodobacterales</taxon>
        <taxon>Roseobacteraceae</taxon>
    </lineage>
</organism>
<keyword evidence="3" id="KW-1185">Reference proteome</keyword>
<keyword evidence="1" id="KW-0732">Signal</keyword>
<dbReference type="SUPFAM" id="SSF52096">
    <property type="entry name" value="ClpP/crotonase"/>
    <property type="match status" value="1"/>
</dbReference>
<gene>
    <name evidence="2" type="ORF">SAMN05444000_104132</name>
</gene>
<feature type="signal peptide" evidence="1">
    <location>
        <begin position="1"/>
        <end position="21"/>
    </location>
</feature>
<dbReference type="RefSeq" id="WP_073250181.1">
    <property type="nucleotide sequence ID" value="NZ_FQZQ01000004.1"/>
</dbReference>
<dbReference type="AlphaFoldDB" id="A0A1M6FPX3"/>
<dbReference type="InterPro" id="IPR029045">
    <property type="entry name" value="ClpP/crotonase-like_dom_sf"/>
</dbReference>
<feature type="chain" id="PRO_5012070536" evidence="1">
    <location>
        <begin position="22"/>
        <end position="354"/>
    </location>
</feature>
<proteinExistence type="predicted"/>
<dbReference type="OrthoDB" id="5936191at2"/>
<dbReference type="EMBL" id="FQZQ01000004">
    <property type="protein sequence ID" value="SHI99720.1"/>
    <property type="molecule type" value="Genomic_DNA"/>
</dbReference>
<dbReference type="Proteomes" id="UP000183982">
    <property type="component" value="Unassembled WGS sequence"/>
</dbReference>